<gene>
    <name evidence="7" type="primary">LOC100206316</name>
</gene>
<dbReference type="PANTHER" id="PTHR22772">
    <property type="entry name" value="NOVEL ZZ TYPE ZINC FINGER DOMAIN CONTAINING PROTEIN"/>
    <property type="match status" value="1"/>
</dbReference>
<sequence length="3008" mass="338566">MGNSGSQSNNEIDDEPITEPSVEKLEKDSVEDDGILDLNALFDLKQLRTVSDKIKEDTSVNTLQKHYTSLIRWLEERRSRGMETVTLIQFVDSFVNKGASKEVATEIFRQFDVEENGVVDLDYLHEMLDLSNRSFSGFMSVKDDLRTVNKLLQDCPLSPGFIDAFTDNKTEQLNHSERLYKYLSHNRASSQSLPLPALKCFITKTDMRMKVLTAHLKALKEKADSRKQEPTLQADEVLKPIARCFTSVEVSTNKNNAFKLMDNDNATYWQSDGPARSHWIRLKIPPNVVIKHLSMYVASSDQSYMPNHVVIYGGNSDSTLRELNDVQIPNHITGDFTLLENFKVPYHIIQIAIKRCHSDGCDTRVRQIKAIGYRVIKSKGVSVMDATAMWYLSVLASTAQAALPIAPHLRESIISHTRSSLYHMGPLSLSASSIERPGFLSNSVMEQMEKFLHAIICCNDSVEPDELLILLQFSVARGNLGSILEVLKLIFEKITLEYRAFLLLQSLSETKEHAIIKHGQKLPVVVLCCDGGAKDKGPSVVLQENTKSGDTYFTSNGKTKCNFTFGLKSGNLIQLTRVSMKFSKGAWCPKAGLIFVFDADNIKDENGETFYQSLEKYDTCSEEEYKKYKERGFNDDEDSPYDPVAFFNIDKEWIDWDVPVDKIKTGSCVTIKFLGPRQDTAECLGIISICLYGYEQSERSSQQITKLNSQFSSLSEEDDAAVSGVIVFLQVLNFLHIMSKDAVYVKQKAKDSTEFKDCIIDANDVTMEQIWNLYKQVNQSSLYPEELLLAQELLLLLFHIVLPCLKPGAQRQNKEKNKSKRTQLEKFEKEPNEYEADVFQSLCDIVDNGSSSLATFAKAVILDGAEVFFPDAQTRRLHLLSLVDKVMEDGKATSLACTFESLCRFFSNKDASGLLGLPDHLPKESFQPESVIQVMKTLISVACRESISAMEGGGENDSPSNLVSLLCALQKSFLAWCHLQCGCNISKNIVMDILLDYVGMICNSCNKVFELMCTSKHIVNVIDRLEQSFASIAMRQLILFLNLFLTMEINCVALLNKLQPLAYTLQRMSDLFPEFFLQDDACTSENSTKHIVLREWECESNHDYMNNSSVSKVFNCPGCSSFKVEFDPLCETERRYDYLEFTDSLGSKTRFDQKVGSDSWPNVVTFDAGQKLHFLFHSDGSNVFWGYKFKVYAIGNPDLAISWIFDLQLTLWKFFGSFCGSALDSRKALGSLNSSEENDNNEEQALLHCKLWASLFRGGYLIGKLERSLSGFHQNNPSDCEVNTFLNSIATTKTPQAEEFISRCKLLSNPLNLGGGEIVDSTINAVFAALIWHTQELREKVCSVLLNPCADMPTCFVTAYTSAESIRRSLLLKRQNYVIQEEQLTNNGGQPVDLDTPVISCREKALFLLKFAGLSKFASKKQLNQHSTDRRPTLNRSSKSFVKQDSVESKRSNSLYYDDFHEKFPSFQMVLDFVTNDTVSHTKIQELLKHRSKYATTIADVYSFASDLLSCSEKKIQFPTILFLQNLLMFQDHLPLHYSNFLNGCGLEKESKVRKNFYSLIRRLVDIIFSAMKKPQKMSSTNFKYMLIYLLHLLDIEWKPYDFEFIMSIKLPHLLALTLTGTSPPKTICYDEKAELAMYERHKKFKTEADGMGIKKWNEMVLSTATPEAQLDMHLFIARYSSVLEVVVNCDGCNKEIHGRRYRCLVCTDLDLCADCYSNNVKVQDHFDQHEIIDLMFTCNSCNAFIIETRIHCNDCKDFDLCLGCYRSEVYPKGHTSSHKVTISRLTPGGLFPTKGLTTVLLAAYIHHQSWIQLSSLAISLSECLQKRKWEGVEAVYINDAISLFFTCLQKLVGCIKSPPGFAKSESFGLSESEEIVMSVTTNSFTQNSDKNTTHAFSSSQSSNTPLTFLSEKSENNEVEYKMSSSDSYFSIHKSIIEELPPPLEEDEEDILNKSKGSESMEESLSSPMISIDNLGSAELLYERPVHNISRLFMKSTTDIKSEDTSSELSINCILELPNDNEIVDITHLFLRPEDDAQSKDISASVSNVSEDIKNNEDSKPGIFEKVLCLIGAVLPINKNYGDSYFVHFSSFVSTELIPILFDIIEDQSFGIKLRTITLGVLTKTLKCFQPEVIDAGLAKARCLEITSLAGEITISQLFKTGAQCLKNADLDTASGVESVLRNLLPIHAWNSAVTKQANSILSELGKNSEKPSLIALFTLMFVAGFPDTFRIGSFAILKEPGSDVKQVCIVEYQVERMMVSTVNFKTRKTVMAKESVIEIQTGTSHILDSERLTSLLVYVKESLPNYGALLAVESKWALGLVCKSVLNSLNAGLNEETIMLIIDSGIVPCIVNLACQGTGFNKQWLLRDLEVLTWKLYKFNEVPDNNAENTSNVEKLDVVDSAKPQPSPLDDLDEDTKLCLKSMHEALNYSYPILRAIYDFHNQDREKLLEEVQRSFDDSGNPSISAEILELSRKWEHNPEPAKNKNVPIDSALDFGILKFQPEKVELKGMQAKPESFDNPNKLIATLTEEEINATRYKQRRFKSSELLKEELNNKQRTNHIEFFKQLTHAVSVGYARHLVGWLFAVWPKSIDIYPMLGDIDPHQIVGLLDLIQSNESKEHFQKVVFNFIQCCSKPLALPAVQCMGEVQLPSITVESEHKYKNNAKIEDKVCIPGASSLFVRFDERCSTEYNCDELILSTSPNLQQNRRVFSGSGDWQDFEMPGDTIYYQFTSDSSNNDWGWKFVVTGGQLGRFETGCTILSALLSQDHHVARKLPLKHLWTWLIVVACNQVGQQRLMATGLLLRILQICAGDEYLFGPDIEPTLPKNRPDLSLLRPLWTLYTNSIEGDSGTSLTLISPVIRGLSELFLVVENVAQDWGEADCLVAGLASDEKLTKCFSKAVRVIAAIGLAIDLPNKAFDMIQNARNVPLPSTTGLINDHQEISFNKRSTISLRITGSDASSDPEDCLLTDYSDEGDVVDNDDNDDDEDSDDGDDMSSDLSEPEPPPF</sequence>
<evidence type="ECO:0000256" key="2">
    <source>
        <dbReference type="ARBA" id="ARBA00022771"/>
    </source>
</evidence>
<dbReference type="InterPro" id="IPR008979">
    <property type="entry name" value="Galactose-bd-like_sf"/>
</dbReference>
<keyword evidence="6" id="KW-1185">Reference proteome</keyword>
<dbReference type="Proteomes" id="UP001652625">
    <property type="component" value="Chromosome 08"/>
</dbReference>
<dbReference type="Pfam" id="PF00569">
    <property type="entry name" value="ZZ"/>
    <property type="match status" value="2"/>
</dbReference>
<proteinExistence type="predicted"/>
<reference evidence="7" key="1">
    <citation type="submission" date="2025-08" db="UniProtKB">
        <authorList>
            <consortium name="RefSeq"/>
        </authorList>
    </citation>
    <scope>IDENTIFICATION</scope>
</reference>
<dbReference type="InterPro" id="IPR043145">
    <property type="entry name" value="Znf_ZZ_sf"/>
</dbReference>
<keyword evidence="2" id="KW-0863">Zinc-finger</keyword>
<keyword evidence="3" id="KW-0862">Zinc</keyword>
<feature type="region of interest" description="Disordered" evidence="4">
    <location>
        <begin position="1"/>
        <end position="25"/>
    </location>
</feature>
<name>A0ABM4CE36_HYDVU</name>
<feature type="region of interest" description="Disordered" evidence="4">
    <location>
        <begin position="1423"/>
        <end position="1445"/>
    </location>
</feature>
<keyword evidence="1" id="KW-0479">Metal-binding</keyword>
<feature type="compositionally biased region" description="Polar residues" evidence="4">
    <location>
        <begin position="1434"/>
        <end position="1443"/>
    </location>
</feature>
<evidence type="ECO:0000256" key="4">
    <source>
        <dbReference type="SAM" id="MobiDB-lite"/>
    </source>
</evidence>
<dbReference type="PANTHER" id="PTHR22772:SF4">
    <property type="entry name" value="ZINC FINGER ZZ-TYPE AND EF-HAND DOMAIN-CONTAINING PROTEIN 1"/>
    <property type="match status" value="1"/>
</dbReference>
<dbReference type="SMART" id="SM01337">
    <property type="entry name" value="APC10"/>
    <property type="match status" value="1"/>
</dbReference>
<dbReference type="Gene3D" id="2.60.120.260">
    <property type="entry name" value="Galactose-binding domain-like"/>
    <property type="match status" value="1"/>
</dbReference>
<dbReference type="InterPro" id="IPR000433">
    <property type="entry name" value="Znf_ZZ"/>
</dbReference>
<feature type="region of interest" description="Disordered" evidence="4">
    <location>
        <begin position="2956"/>
        <end position="3008"/>
    </location>
</feature>
<dbReference type="SUPFAM" id="SSF57850">
    <property type="entry name" value="RING/U-box"/>
    <property type="match status" value="2"/>
</dbReference>
<dbReference type="Pfam" id="PF03256">
    <property type="entry name" value="ANAPC10"/>
    <property type="match status" value="1"/>
</dbReference>
<dbReference type="CDD" id="cd02249">
    <property type="entry name" value="ZZ"/>
    <property type="match status" value="2"/>
</dbReference>
<evidence type="ECO:0000256" key="3">
    <source>
        <dbReference type="ARBA" id="ARBA00022833"/>
    </source>
</evidence>
<dbReference type="SUPFAM" id="SSF49785">
    <property type="entry name" value="Galactose-binding domain-like"/>
    <property type="match status" value="1"/>
</dbReference>
<protein>
    <submittedName>
        <fullName evidence="7">Zinc finger ZZ-type and EF-hand domain-containing protein 1 isoform X2</fullName>
    </submittedName>
</protein>
<accession>A0ABM4CE36</accession>
<feature type="compositionally biased region" description="Polar residues" evidence="4">
    <location>
        <begin position="1"/>
        <end position="10"/>
    </location>
</feature>
<evidence type="ECO:0000256" key="1">
    <source>
        <dbReference type="ARBA" id="ARBA00022723"/>
    </source>
</evidence>
<evidence type="ECO:0000313" key="6">
    <source>
        <dbReference type="Proteomes" id="UP001652625"/>
    </source>
</evidence>
<dbReference type="SMART" id="SM00291">
    <property type="entry name" value="ZnF_ZZ"/>
    <property type="match status" value="2"/>
</dbReference>
<feature type="compositionally biased region" description="Acidic residues" evidence="4">
    <location>
        <begin position="2962"/>
        <end position="2997"/>
    </location>
</feature>
<dbReference type="RefSeq" id="XP_065659943.1">
    <property type="nucleotide sequence ID" value="XM_065803871.1"/>
</dbReference>
<dbReference type="InterPro" id="IPR040099">
    <property type="entry name" value="ZZEF1"/>
</dbReference>
<dbReference type="InterPro" id="IPR004939">
    <property type="entry name" value="APC_su10/DOC_dom"/>
</dbReference>
<evidence type="ECO:0000313" key="7">
    <source>
        <dbReference type="RefSeq" id="XP_065659943.1"/>
    </source>
</evidence>
<dbReference type="Gene3D" id="3.30.60.90">
    <property type="match status" value="2"/>
</dbReference>
<feature type="domain" description="ZZ-type" evidence="5">
    <location>
        <begin position="1690"/>
        <end position="1716"/>
    </location>
</feature>
<organism evidence="6 7">
    <name type="scientific">Hydra vulgaris</name>
    <name type="common">Hydra</name>
    <name type="synonym">Hydra attenuata</name>
    <dbReference type="NCBI Taxonomy" id="6087"/>
    <lineage>
        <taxon>Eukaryota</taxon>
        <taxon>Metazoa</taxon>
        <taxon>Cnidaria</taxon>
        <taxon>Hydrozoa</taxon>
        <taxon>Hydroidolina</taxon>
        <taxon>Anthoathecata</taxon>
        <taxon>Aplanulata</taxon>
        <taxon>Hydridae</taxon>
        <taxon>Hydra</taxon>
    </lineage>
</organism>
<evidence type="ECO:0000259" key="5">
    <source>
        <dbReference type="PROSITE" id="PS01357"/>
    </source>
</evidence>
<feature type="domain" description="ZZ-type" evidence="5">
    <location>
        <begin position="1739"/>
        <end position="1765"/>
    </location>
</feature>
<dbReference type="PROSITE" id="PS01357">
    <property type="entry name" value="ZF_ZZ_1"/>
    <property type="match status" value="2"/>
</dbReference>
<dbReference type="GeneID" id="100206316"/>